<evidence type="ECO:0000256" key="2">
    <source>
        <dbReference type="ARBA" id="ARBA00008697"/>
    </source>
</evidence>
<keyword evidence="5" id="KW-0813">Transport</keyword>
<keyword evidence="16" id="KW-1185">Reference proteome</keyword>
<comment type="caution">
    <text evidence="13">The sequence shown here is derived from an EMBL/GenBank/DDBJ whole genome shotgun (WGS) entry which is preliminary data.</text>
</comment>
<protein>
    <recommendedName>
        <fullName evidence="4">Putative hemin transport system permease protein HrtB</fullName>
    </recommendedName>
</protein>
<evidence type="ECO:0000256" key="8">
    <source>
        <dbReference type="ARBA" id="ARBA00022989"/>
    </source>
</evidence>
<reference evidence="13 15" key="1">
    <citation type="submission" date="2018-06" db="EMBL/GenBank/DDBJ databases">
        <authorList>
            <consortium name="Pathogen Informatics"/>
            <person name="Doyle S."/>
        </authorList>
    </citation>
    <scope>NUCLEOTIDE SEQUENCE [LARGE SCALE GENOMIC DNA]</scope>
    <source>
        <strain evidence="13 15">NCTC10597</strain>
    </source>
</reference>
<gene>
    <name evidence="14" type="ORF">DFR61_13915</name>
    <name evidence="13" type="ORF">NCTC10597_02780</name>
</gene>
<comment type="function">
    <text evidence="10">Part of the ABC transporter complex hrt involved in hemin import. Responsible for the translocation of the substrate across the membrane.</text>
</comment>
<comment type="subcellular location">
    <subcellularLocation>
        <location evidence="1">Cell membrane</location>
        <topology evidence="1">Multi-pass membrane protein</topology>
    </subcellularLocation>
</comment>
<evidence type="ECO:0000256" key="1">
    <source>
        <dbReference type="ARBA" id="ARBA00004651"/>
    </source>
</evidence>
<keyword evidence="9 11" id="KW-0472">Membrane</keyword>
<evidence type="ECO:0000256" key="5">
    <source>
        <dbReference type="ARBA" id="ARBA00022448"/>
    </source>
</evidence>
<evidence type="ECO:0000313" key="14">
    <source>
        <dbReference type="EMBL" id="TDR34380.1"/>
    </source>
</evidence>
<evidence type="ECO:0000256" key="3">
    <source>
        <dbReference type="ARBA" id="ARBA00011131"/>
    </source>
</evidence>
<dbReference type="PANTHER" id="PTHR43738:SF1">
    <property type="entry name" value="HEMIN TRANSPORT SYSTEM PERMEASE PROTEIN HRTB-RELATED"/>
    <property type="match status" value="1"/>
</dbReference>
<keyword evidence="7 11" id="KW-0812">Transmembrane</keyword>
<evidence type="ECO:0000256" key="9">
    <source>
        <dbReference type="ARBA" id="ARBA00023136"/>
    </source>
</evidence>
<evidence type="ECO:0000256" key="6">
    <source>
        <dbReference type="ARBA" id="ARBA00022475"/>
    </source>
</evidence>
<feature type="transmembrane region" description="Helical" evidence="11">
    <location>
        <begin position="241"/>
        <end position="262"/>
    </location>
</feature>
<dbReference type="PANTHER" id="PTHR43738">
    <property type="entry name" value="ABC TRANSPORTER, MEMBRANE PROTEIN"/>
    <property type="match status" value="1"/>
</dbReference>
<comment type="similarity">
    <text evidence="2">Belongs to the ABC-4 integral membrane protein family. HrtB subfamily.</text>
</comment>
<name>A0A8B4QE13_9BACL</name>
<feature type="transmembrane region" description="Helical" evidence="11">
    <location>
        <begin position="16"/>
        <end position="41"/>
    </location>
</feature>
<dbReference type="Proteomes" id="UP000254330">
    <property type="component" value="Unassembled WGS sequence"/>
</dbReference>
<keyword evidence="8 11" id="KW-1133">Transmembrane helix</keyword>
<feature type="domain" description="ABC3 transporter permease C-terminal" evidence="12">
    <location>
        <begin position="243"/>
        <end position="354"/>
    </location>
</feature>
<evidence type="ECO:0000259" key="12">
    <source>
        <dbReference type="Pfam" id="PF02687"/>
    </source>
</evidence>
<dbReference type="AlphaFoldDB" id="A0A8B4QE13"/>
<feature type="transmembrane region" description="Helical" evidence="11">
    <location>
        <begin position="330"/>
        <end position="350"/>
    </location>
</feature>
<organism evidence="13 15">
    <name type="scientific">Kurthia zopfii</name>
    <dbReference type="NCBI Taxonomy" id="1650"/>
    <lineage>
        <taxon>Bacteria</taxon>
        <taxon>Bacillati</taxon>
        <taxon>Bacillota</taxon>
        <taxon>Bacilli</taxon>
        <taxon>Bacillales</taxon>
        <taxon>Caryophanaceae</taxon>
        <taxon>Kurthia</taxon>
    </lineage>
</organism>
<dbReference type="EMBL" id="UGNP01000001">
    <property type="protein sequence ID" value="STX10986.1"/>
    <property type="molecule type" value="Genomic_DNA"/>
</dbReference>
<evidence type="ECO:0000256" key="11">
    <source>
        <dbReference type="SAM" id="Phobius"/>
    </source>
</evidence>
<evidence type="ECO:0000313" key="15">
    <source>
        <dbReference type="Proteomes" id="UP000254330"/>
    </source>
</evidence>
<comment type="subunit">
    <text evidence="3">The complex is composed of two ATP-binding proteins (HrtA), two transmembrane proteins (HrtB) and a solute-binding protein.</text>
</comment>
<evidence type="ECO:0000256" key="10">
    <source>
        <dbReference type="ARBA" id="ARBA00024973"/>
    </source>
</evidence>
<reference evidence="14 16" key="2">
    <citation type="submission" date="2019-03" db="EMBL/GenBank/DDBJ databases">
        <title>Genomic Encyclopedia of Type Strains, Phase IV (KMG-IV): sequencing the most valuable type-strain genomes for metagenomic binning, comparative biology and taxonomic classification.</title>
        <authorList>
            <person name="Goeker M."/>
        </authorList>
    </citation>
    <scope>NUCLEOTIDE SEQUENCE [LARGE SCALE GENOMIC DNA]</scope>
    <source>
        <strain evidence="14 16">DSM 20580</strain>
    </source>
</reference>
<dbReference type="GO" id="GO:0005886">
    <property type="term" value="C:plasma membrane"/>
    <property type="evidence" value="ECO:0007669"/>
    <property type="project" value="UniProtKB-SubCell"/>
</dbReference>
<dbReference type="Proteomes" id="UP000294641">
    <property type="component" value="Unassembled WGS sequence"/>
</dbReference>
<proteinExistence type="inferred from homology"/>
<dbReference type="Pfam" id="PF02687">
    <property type="entry name" value="FtsX"/>
    <property type="match status" value="1"/>
</dbReference>
<evidence type="ECO:0000313" key="13">
    <source>
        <dbReference type="EMBL" id="STX10986.1"/>
    </source>
</evidence>
<dbReference type="EMBL" id="SNZG01000039">
    <property type="protein sequence ID" value="TDR34380.1"/>
    <property type="molecule type" value="Genomic_DNA"/>
</dbReference>
<dbReference type="RefSeq" id="WP_166636142.1">
    <property type="nucleotide sequence ID" value="NZ_BJUE01000045.1"/>
</dbReference>
<evidence type="ECO:0000256" key="4">
    <source>
        <dbReference type="ARBA" id="ARBA00016962"/>
    </source>
</evidence>
<evidence type="ECO:0000313" key="16">
    <source>
        <dbReference type="Proteomes" id="UP000294641"/>
    </source>
</evidence>
<dbReference type="InterPro" id="IPR003838">
    <property type="entry name" value="ABC3_permease_C"/>
</dbReference>
<feature type="transmembrane region" description="Helical" evidence="11">
    <location>
        <begin position="283"/>
        <end position="310"/>
    </location>
</feature>
<accession>A0A8B4QE13</accession>
<dbReference type="InterPro" id="IPR051125">
    <property type="entry name" value="ABC-4/HrtB_transporter"/>
</dbReference>
<sequence length="362" mass="39693">MLSLSLKEIKFFKLRYILIGFILFFVASLVFIISGLANGLANDNASSMKNMNAVSYYVSKDSENRMDRSRFAATDAEKISNANAQPLGIQMFTLKNKKSDKKLDVTMMTVNPEQFLMPSVTEGKTISKSSKNEVVADITLQKEGAKLGDELYDENTKTTLKIVGFTENQTYSHTPTVIMNNNSWYSIFGGKENAGFNAIALSDTHASTKADVKDAIKDGKFVEKDALIKTIPGYEAEQSSLMMMLAFLIVIAVFVLGAFFYIMTIQKVNQFGILKAIGAKNKFLIGSTMLQVFILSVVSIGLAIGFAFVLQQIMPNGIPFVFDFKLILQFGGALLVVSLLGALFSTTSIVKADPLQAMGRAE</sequence>
<keyword evidence="6" id="KW-1003">Cell membrane</keyword>
<evidence type="ECO:0000256" key="7">
    <source>
        <dbReference type="ARBA" id="ARBA00022692"/>
    </source>
</evidence>